<gene>
    <name evidence="2" type="ORF">TM49_10910</name>
</gene>
<keyword evidence="3" id="KW-1185">Reference proteome</keyword>
<name>A0A0D5LRT3_MAREN</name>
<reference evidence="2 3" key="1">
    <citation type="journal article" date="2015" name="Genome Announc.">
        <title>Complete genome sequence of Martelella endophytica YC6887, which has antifungal activity associated with a halophyte.</title>
        <authorList>
            <person name="Khan A."/>
            <person name="Khan H."/>
            <person name="Chung E.J."/>
            <person name="Hossain M.T."/>
            <person name="Chung Y.R."/>
        </authorList>
    </citation>
    <scope>NUCLEOTIDE SEQUENCE [LARGE SCALE GENOMIC DNA]</scope>
    <source>
        <strain evidence="2">YC6887</strain>
    </source>
</reference>
<accession>A0A0D5LRT3</accession>
<dbReference type="Proteomes" id="UP000032611">
    <property type="component" value="Chromosome"/>
</dbReference>
<dbReference type="RefSeq" id="WP_045681228.1">
    <property type="nucleotide sequence ID" value="NZ_CP010803.1"/>
</dbReference>
<keyword evidence="1" id="KW-0812">Transmembrane</keyword>
<feature type="transmembrane region" description="Helical" evidence="1">
    <location>
        <begin position="84"/>
        <end position="106"/>
    </location>
</feature>
<protein>
    <submittedName>
        <fullName evidence="2">Membrane protein</fullName>
    </submittedName>
</protein>
<dbReference type="KEGG" id="mey:TM49_10910"/>
<dbReference type="InterPro" id="IPR009325">
    <property type="entry name" value="DUF983"/>
</dbReference>
<dbReference type="STRING" id="1486262.TM49_10910"/>
<proteinExistence type="predicted"/>
<evidence type="ECO:0000313" key="3">
    <source>
        <dbReference type="Proteomes" id="UP000032611"/>
    </source>
</evidence>
<dbReference type="OrthoDB" id="9799456at2"/>
<dbReference type="HOGENOM" id="CLU_133751_0_0_5"/>
<keyword evidence="1" id="KW-1133">Transmembrane helix</keyword>
<organism evidence="2 3">
    <name type="scientific">Martelella endophytica</name>
    <dbReference type="NCBI Taxonomy" id="1486262"/>
    <lineage>
        <taxon>Bacteria</taxon>
        <taxon>Pseudomonadati</taxon>
        <taxon>Pseudomonadota</taxon>
        <taxon>Alphaproteobacteria</taxon>
        <taxon>Hyphomicrobiales</taxon>
        <taxon>Aurantimonadaceae</taxon>
        <taxon>Martelella</taxon>
    </lineage>
</organism>
<dbReference type="PROSITE" id="PS51257">
    <property type="entry name" value="PROKAR_LIPOPROTEIN"/>
    <property type="match status" value="1"/>
</dbReference>
<sequence>MSDQDKRPQSANPVTSGLLGACPRCGKGRLFTGFLTLRPKCDHCGLNYDFADSGDGPAVFVMLAVGFLVIALVLWSEVTYSPPLWVHAVIWVPVAIILSLAALRAFKGVLIALQYRHGAAEGVIDRGEDG</sequence>
<feature type="transmembrane region" description="Helical" evidence="1">
    <location>
        <begin position="58"/>
        <end position="78"/>
    </location>
</feature>
<keyword evidence="1" id="KW-0472">Membrane</keyword>
<dbReference type="EMBL" id="CP010803">
    <property type="protein sequence ID" value="AJY46068.1"/>
    <property type="molecule type" value="Genomic_DNA"/>
</dbReference>
<evidence type="ECO:0000313" key="2">
    <source>
        <dbReference type="EMBL" id="AJY46068.1"/>
    </source>
</evidence>
<dbReference type="Pfam" id="PF06170">
    <property type="entry name" value="DUF983"/>
    <property type="match status" value="1"/>
</dbReference>
<dbReference type="AlphaFoldDB" id="A0A0D5LRT3"/>
<dbReference type="PATRIC" id="fig|1486262.3.peg.2262"/>
<evidence type="ECO:0000256" key="1">
    <source>
        <dbReference type="SAM" id="Phobius"/>
    </source>
</evidence>